<dbReference type="RefSeq" id="WP_066668984.1">
    <property type="nucleotide sequence ID" value="NZ_CP016171.1"/>
</dbReference>
<sequence>MKGFRYAVSIGALVLLALFLLYPLALVLNASLRVDGTGDFTLANYAGIFRSGYYVKSVSNSLIAAACATVGATLIGVPLAFCMARVDLPGKPLLFTLASLPLVLPSFVAAYALVLLFGHAGVVTSALRDIGIPVGPIYGLPGIIAVFSLTLYPYVLMPTMAGFKAIDISVEEAARNLGGSRWHVFRSVLLPVVMPAVLAGALLVFIETLENFGVPSVLAEDRPFLAVDIFKLFAGEADNNPAAAGALSVLLIACTALGLLAQRHYLAKRRFTTNARSAPPLLPLSRGWRAVATAYSWGIVLLSLMPFLAVLCISFLRFRGPVLTWEPGLSNYAGLLAGSFEPLYNTLVLATVAAVVATVVGAPIGYIVTRHRGRLSAALDTIGMVPFAVSGTVMGVGLILAFNNQPLVLTGGWLILVIAYVVRKLPFSVRSAAAIVHQLEPSLEEASINLGVSPFRTFLRLIVPLMAGGLVGGMVLVWITVASELSSTIVLYTSRWSTMTVRMFQLLEGTGAGLAAAAASILIFFTAVPLLLLQRHSRRRDSALM</sequence>
<feature type="domain" description="ABC transmembrane type-1" evidence="9">
    <location>
        <begin position="343"/>
        <end position="533"/>
    </location>
</feature>
<feature type="transmembrane region" description="Helical" evidence="8">
    <location>
        <begin position="406"/>
        <end position="422"/>
    </location>
</feature>
<evidence type="ECO:0000256" key="7">
    <source>
        <dbReference type="ARBA" id="ARBA00023136"/>
    </source>
</evidence>
<comment type="similarity">
    <text evidence="8">Belongs to the binding-protein-dependent transport system permease family.</text>
</comment>
<feature type="transmembrane region" description="Helical" evidence="8">
    <location>
        <begin position="512"/>
        <end position="533"/>
    </location>
</feature>
<evidence type="ECO:0000256" key="6">
    <source>
        <dbReference type="ARBA" id="ARBA00022989"/>
    </source>
</evidence>
<feature type="transmembrane region" description="Helical" evidence="8">
    <location>
        <begin position="465"/>
        <end position="492"/>
    </location>
</feature>
<evidence type="ECO:0000313" key="10">
    <source>
        <dbReference type="EMBL" id="ANN71470.1"/>
    </source>
</evidence>
<dbReference type="Pfam" id="PF00528">
    <property type="entry name" value="BPD_transp_1"/>
    <property type="match status" value="2"/>
</dbReference>
<feature type="transmembrane region" description="Helical" evidence="8">
    <location>
        <begin position="57"/>
        <end position="81"/>
    </location>
</feature>
<keyword evidence="7 8" id="KW-0472">Membrane</keyword>
<dbReference type="STRING" id="463025.BAU08_09110"/>
<dbReference type="Gene3D" id="1.10.3720.10">
    <property type="entry name" value="MetI-like"/>
    <property type="match status" value="2"/>
</dbReference>
<dbReference type="AlphaFoldDB" id="A0A193FV06"/>
<feature type="transmembrane region" description="Helical" evidence="8">
    <location>
        <begin position="137"/>
        <end position="156"/>
    </location>
</feature>
<dbReference type="GO" id="GO:0005886">
    <property type="term" value="C:plasma membrane"/>
    <property type="evidence" value="ECO:0007669"/>
    <property type="project" value="UniProtKB-SubCell"/>
</dbReference>
<keyword evidence="4" id="KW-0997">Cell inner membrane</keyword>
<feature type="transmembrane region" description="Helical" evidence="8">
    <location>
        <begin position="93"/>
        <end position="117"/>
    </location>
</feature>
<keyword evidence="5 8" id="KW-0812">Transmembrane</keyword>
<keyword evidence="3" id="KW-1003">Cell membrane</keyword>
<organism evidence="10 11">
    <name type="scientific">Bordetella bronchialis</name>
    <dbReference type="NCBI Taxonomy" id="463025"/>
    <lineage>
        <taxon>Bacteria</taxon>
        <taxon>Pseudomonadati</taxon>
        <taxon>Pseudomonadota</taxon>
        <taxon>Betaproteobacteria</taxon>
        <taxon>Burkholderiales</taxon>
        <taxon>Alcaligenaceae</taxon>
        <taxon>Bordetella</taxon>
    </lineage>
</organism>
<evidence type="ECO:0000256" key="8">
    <source>
        <dbReference type="RuleBase" id="RU363032"/>
    </source>
</evidence>
<dbReference type="PANTHER" id="PTHR43357">
    <property type="entry name" value="INNER MEMBRANE ABC TRANSPORTER PERMEASE PROTEIN YDCV"/>
    <property type="match status" value="1"/>
</dbReference>
<evidence type="ECO:0000313" key="11">
    <source>
        <dbReference type="Proteomes" id="UP000092213"/>
    </source>
</evidence>
<evidence type="ECO:0000256" key="1">
    <source>
        <dbReference type="ARBA" id="ARBA00004429"/>
    </source>
</evidence>
<evidence type="ECO:0000259" key="9">
    <source>
        <dbReference type="PROSITE" id="PS50928"/>
    </source>
</evidence>
<accession>A0A193FV06</accession>
<feature type="transmembrane region" description="Helical" evidence="8">
    <location>
        <begin position="347"/>
        <end position="369"/>
    </location>
</feature>
<feature type="transmembrane region" description="Helical" evidence="8">
    <location>
        <begin position="381"/>
        <end position="400"/>
    </location>
</feature>
<keyword evidence="2 8" id="KW-0813">Transport</keyword>
<feature type="transmembrane region" description="Helical" evidence="8">
    <location>
        <begin position="184"/>
        <end position="206"/>
    </location>
</feature>
<dbReference type="Proteomes" id="UP000092213">
    <property type="component" value="Chromosome"/>
</dbReference>
<dbReference type="SUPFAM" id="SSF161098">
    <property type="entry name" value="MetI-like"/>
    <property type="match status" value="2"/>
</dbReference>
<evidence type="ECO:0000256" key="3">
    <source>
        <dbReference type="ARBA" id="ARBA00022475"/>
    </source>
</evidence>
<evidence type="ECO:0000256" key="2">
    <source>
        <dbReference type="ARBA" id="ARBA00022448"/>
    </source>
</evidence>
<dbReference type="InterPro" id="IPR035906">
    <property type="entry name" value="MetI-like_sf"/>
</dbReference>
<proteinExistence type="inferred from homology"/>
<reference evidence="10 11" key="1">
    <citation type="submission" date="2016-06" db="EMBL/GenBank/DDBJ databases">
        <title>Complete genome sequences of Bordetella bronchialis and Bordetella flabilis.</title>
        <authorList>
            <person name="LiPuma J.J."/>
            <person name="Spilker T."/>
        </authorList>
    </citation>
    <scope>NUCLEOTIDE SEQUENCE [LARGE SCALE GENOMIC DNA]</scope>
    <source>
        <strain evidence="10 11">AU17976</strain>
    </source>
</reference>
<evidence type="ECO:0000256" key="4">
    <source>
        <dbReference type="ARBA" id="ARBA00022519"/>
    </source>
</evidence>
<dbReference type="GO" id="GO:0055085">
    <property type="term" value="P:transmembrane transport"/>
    <property type="evidence" value="ECO:0007669"/>
    <property type="project" value="InterPro"/>
</dbReference>
<dbReference type="PANTHER" id="PTHR43357:SF4">
    <property type="entry name" value="INNER MEMBRANE ABC TRANSPORTER PERMEASE PROTEIN YDCV"/>
    <property type="match status" value="1"/>
</dbReference>
<gene>
    <name evidence="10" type="ORF">BAU08_09110</name>
</gene>
<comment type="subcellular location">
    <subcellularLocation>
        <location evidence="1">Cell inner membrane</location>
        <topology evidence="1">Multi-pass membrane protein</topology>
    </subcellularLocation>
    <subcellularLocation>
        <location evidence="8">Cell membrane</location>
        <topology evidence="8">Multi-pass membrane protein</topology>
    </subcellularLocation>
</comment>
<protein>
    <recommendedName>
        <fullName evidence="9">ABC transmembrane type-1 domain-containing protein</fullName>
    </recommendedName>
</protein>
<evidence type="ECO:0000256" key="5">
    <source>
        <dbReference type="ARBA" id="ARBA00022692"/>
    </source>
</evidence>
<dbReference type="CDD" id="cd06261">
    <property type="entry name" value="TM_PBP2"/>
    <property type="match status" value="2"/>
</dbReference>
<feature type="transmembrane region" description="Helical" evidence="8">
    <location>
        <begin position="242"/>
        <end position="261"/>
    </location>
</feature>
<dbReference type="InterPro" id="IPR000515">
    <property type="entry name" value="MetI-like"/>
</dbReference>
<keyword evidence="6 8" id="KW-1133">Transmembrane helix</keyword>
<feature type="domain" description="ABC transmembrane type-1" evidence="9">
    <location>
        <begin position="58"/>
        <end position="261"/>
    </location>
</feature>
<feature type="transmembrane region" description="Helical" evidence="8">
    <location>
        <begin position="294"/>
        <end position="316"/>
    </location>
</feature>
<name>A0A193FV06_9BORD</name>
<dbReference type="EMBL" id="CP016171">
    <property type="protein sequence ID" value="ANN71470.1"/>
    <property type="molecule type" value="Genomic_DNA"/>
</dbReference>
<dbReference type="PROSITE" id="PS50928">
    <property type="entry name" value="ABC_TM1"/>
    <property type="match status" value="2"/>
</dbReference>